<evidence type="ECO:0000313" key="2">
    <source>
        <dbReference type="EMBL" id="CAG6672507.1"/>
    </source>
</evidence>
<name>A0A8D8SUE5_9HEMI</name>
<dbReference type="Pfam" id="PF18713">
    <property type="entry name" value="DUF5645"/>
    <property type="match status" value="1"/>
</dbReference>
<organism evidence="2">
    <name type="scientific">Cacopsylla melanoneura</name>
    <dbReference type="NCBI Taxonomy" id="428564"/>
    <lineage>
        <taxon>Eukaryota</taxon>
        <taxon>Metazoa</taxon>
        <taxon>Ecdysozoa</taxon>
        <taxon>Arthropoda</taxon>
        <taxon>Hexapoda</taxon>
        <taxon>Insecta</taxon>
        <taxon>Pterygota</taxon>
        <taxon>Neoptera</taxon>
        <taxon>Paraneoptera</taxon>
        <taxon>Hemiptera</taxon>
        <taxon>Sternorrhyncha</taxon>
        <taxon>Psylloidea</taxon>
        <taxon>Psyllidae</taxon>
        <taxon>Psyllinae</taxon>
        <taxon>Cacopsylla</taxon>
    </lineage>
</organism>
<dbReference type="EMBL" id="HBUF01228754">
    <property type="protein sequence ID" value="CAG6672505.1"/>
    <property type="molecule type" value="Transcribed_RNA"/>
</dbReference>
<dbReference type="EMBL" id="HBUF01228755">
    <property type="protein sequence ID" value="CAG6672507.1"/>
    <property type="molecule type" value="Transcribed_RNA"/>
</dbReference>
<dbReference type="AlphaFoldDB" id="A0A8D8SUE5"/>
<accession>A0A8D8SUE5</accession>
<reference evidence="2" key="1">
    <citation type="submission" date="2021-05" db="EMBL/GenBank/DDBJ databases">
        <authorList>
            <person name="Alioto T."/>
            <person name="Alioto T."/>
            <person name="Gomez Garrido J."/>
        </authorList>
    </citation>
    <scope>NUCLEOTIDE SEQUENCE</scope>
</reference>
<sequence length="167" mass="19469">MTQDSFQELQSRDQIEELLAVLDTDFPHSLHYSFFIKILQAWKDQDPNIVLQVLVPNPHDLRDGTSLTIFAMTSTSAKIYMMYSLEASCEKLRRALSNTNKIDWSSTHCEWEAIHEKHLPVLREVLESKQCGGDYLPHYQYYMTVEQGLNVEVRKLLSILYDSRTRA</sequence>
<protein>
    <recommendedName>
        <fullName evidence="1">DUF5645 domain-containing protein</fullName>
    </recommendedName>
</protein>
<dbReference type="Gene3D" id="3.40.630.30">
    <property type="match status" value="2"/>
</dbReference>
<evidence type="ECO:0000259" key="1">
    <source>
        <dbReference type="Pfam" id="PF18713"/>
    </source>
</evidence>
<feature type="domain" description="DUF5645" evidence="1">
    <location>
        <begin position="11"/>
        <end position="123"/>
    </location>
</feature>
<dbReference type="InterPro" id="IPR041506">
    <property type="entry name" value="DUF5645"/>
</dbReference>
<proteinExistence type="predicted"/>